<feature type="active site" description="Proton acceptor; for dehydratase activity" evidence="6">
    <location>
        <position position="822"/>
    </location>
</feature>
<evidence type="ECO:0000313" key="10">
    <source>
        <dbReference type="EMBL" id="KAH0539027.1"/>
    </source>
</evidence>
<dbReference type="Pfam" id="PF14765">
    <property type="entry name" value="PS-DH"/>
    <property type="match status" value="1"/>
</dbReference>
<dbReference type="CDD" id="cd00833">
    <property type="entry name" value="PKS"/>
    <property type="match status" value="1"/>
</dbReference>
<dbReference type="InterPro" id="IPR049900">
    <property type="entry name" value="PKS_mFAS_DH"/>
</dbReference>
<dbReference type="InterPro" id="IPR014031">
    <property type="entry name" value="Ketoacyl_synth_C"/>
</dbReference>
<keyword evidence="3" id="KW-0489">Methyltransferase</keyword>
<dbReference type="SMART" id="SM00826">
    <property type="entry name" value="PKS_DH"/>
    <property type="match status" value="1"/>
</dbReference>
<dbReference type="GO" id="GO:0044550">
    <property type="term" value="P:secondary metabolite biosynthetic process"/>
    <property type="evidence" value="ECO:0007669"/>
    <property type="project" value="UniProtKB-ARBA"/>
</dbReference>
<evidence type="ECO:0000313" key="11">
    <source>
        <dbReference type="Proteomes" id="UP000698800"/>
    </source>
</evidence>
<dbReference type="GO" id="GO:0032259">
    <property type="term" value="P:methylation"/>
    <property type="evidence" value="ECO:0007669"/>
    <property type="project" value="UniProtKB-KW"/>
</dbReference>
<reference evidence="10" key="1">
    <citation type="submission" date="2021-03" db="EMBL/GenBank/DDBJ databases">
        <title>Comparative genomics and phylogenomic investigation of the class Geoglossomycetes provide insights into ecological specialization and systematics.</title>
        <authorList>
            <person name="Melie T."/>
            <person name="Pirro S."/>
            <person name="Miller A.N."/>
            <person name="Quandt A."/>
        </authorList>
    </citation>
    <scope>NUCLEOTIDE SEQUENCE</scope>
    <source>
        <strain evidence="10">GBOQ0MN5Z8</strain>
    </source>
</reference>
<dbReference type="PROSITE" id="PS52004">
    <property type="entry name" value="KS3_2"/>
    <property type="match status" value="1"/>
</dbReference>
<feature type="region of interest" description="N-terminal hotdog fold" evidence="6">
    <location>
        <begin position="790"/>
        <end position="918"/>
    </location>
</feature>
<feature type="compositionally biased region" description="Basic and acidic residues" evidence="7">
    <location>
        <begin position="1249"/>
        <end position="1265"/>
    </location>
</feature>
<dbReference type="Gene3D" id="3.10.129.110">
    <property type="entry name" value="Polyketide synthase dehydratase"/>
    <property type="match status" value="1"/>
</dbReference>
<evidence type="ECO:0000256" key="2">
    <source>
        <dbReference type="ARBA" id="ARBA00022553"/>
    </source>
</evidence>
<dbReference type="Gene3D" id="3.40.47.10">
    <property type="match status" value="2"/>
</dbReference>
<dbReference type="Gene3D" id="3.30.70.3290">
    <property type="match status" value="1"/>
</dbReference>
<dbReference type="SUPFAM" id="SSF55048">
    <property type="entry name" value="Probable ACP-binding domain of malonyl-CoA ACP transacylase"/>
    <property type="match status" value="1"/>
</dbReference>
<dbReference type="InterPro" id="IPR016036">
    <property type="entry name" value="Malonyl_transacylase_ACP-bd"/>
</dbReference>
<evidence type="ECO:0000256" key="5">
    <source>
        <dbReference type="ARBA" id="ARBA00023268"/>
    </source>
</evidence>
<dbReference type="InterPro" id="IPR049551">
    <property type="entry name" value="PKS_DH_C"/>
</dbReference>
<keyword evidence="2" id="KW-0597">Phosphoprotein</keyword>
<keyword evidence="4" id="KW-0808">Transferase</keyword>
<dbReference type="InterPro" id="IPR042104">
    <property type="entry name" value="PKS_dehydratase_sf"/>
</dbReference>
<dbReference type="InterPro" id="IPR020807">
    <property type="entry name" value="PKS_DH"/>
</dbReference>
<dbReference type="Pfam" id="PF00109">
    <property type="entry name" value="ketoacyl-synt"/>
    <property type="match status" value="2"/>
</dbReference>
<dbReference type="InterPro" id="IPR001227">
    <property type="entry name" value="Ac_transferase_dom_sf"/>
</dbReference>
<dbReference type="FunFam" id="3.40.366.10:FF:000002">
    <property type="entry name" value="Probable polyketide synthase 2"/>
    <property type="match status" value="1"/>
</dbReference>
<feature type="active site" description="Proton donor; for dehydratase activity" evidence="6">
    <location>
        <position position="993"/>
    </location>
</feature>
<dbReference type="InterPro" id="IPR014030">
    <property type="entry name" value="Ketoacyl_synth_N"/>
</dbReference>
<dbReference type="Pfam" id="PF21089">
    <property type="entry name" value="PKS_DH_N"/>
    <property type="match status" value="1"/>
</dbReference>
<feature type="domain" description="PKS/mFAS DH" evidence="9">
    <location>
        <begin position="790"/>
        <end position="1076"/>
    </location>
</feature>
<dbReference type="PANTHER" id="PTHR43775:SF49">
    <property type="entry name" value="SYNTHASE, PUTATIVE (JCVI)-RELATED"/>
    <property type="match status" value="1"/>
</dbReference>
<dbReference type="Gene3D" id="3.40.366.10">
    <property type="entry name" value="Malonyl-Coenzyme A Acyl Carrier Protein, domain 2"/>
    <property type="match status" value="1"/>
</dbReference>
<keyword evidence="1" id="KW-0596">Phosphopantetheine</keyword>
<dbReference type="Pfam" id="PF22621">
    <property type="entry name" value="CurL-like_PKS_C"/>
    <property type="match status" value="1"/>
</dbReference>
<feature type="region of interest" description="Disordered" evidence="7">
    <location>
        <begin position="1239"/>
        <end position="1265"/>
    </location>
</feature>
<dbReference type="InterPro" id="IPR016035">
    <property type="entry name" value="Acyl_Trfase/lysoPLipase"/>
</dbReference>
<name>A0A9P8L2R9_9PEZI</name>
<evidence type="ECO:0000259" key="9">
    <source>
        <dbReference type="PROSITE" id="PS52019"/>
    </source>
</evidence>
<dbReference type="GO" id="GO:0006633">
    <property type="term" value="P:fatty acid biosynthetic process"/>
    <property type="evidence" value="ECO:0007669"/>
    <property type="project" value="TreeGrafter"/>
</dbReference>
<dbReference type="EMBL" id="JAGHQL010000089">
    <property type="protein sequence ID" value="KAH0539027.1"/>
    <property type="molecule type" value="Genomic_DNA"/>
</dbReference>
<dbReference type="SUPFAM" id="SSF53901">
    <property type="entry name" value="Thiolase-like"/>
    <property type="match status" value="2"/>
</dbReference>
<dbReference type="GO" id="GO:0008168">
    <property type="term" value="F:methyltransferase activity"/>
    <property type="evidence" value="ECO:0007669"/>
    <property type="project" value="UniProtKB-KW"/>
</dbReference>
<dbReference type="GO" id="GO:0004312">
    <property type="term" value="F:fatty acid synthase activity"/>
    <property type="evidence" value="ECO:0007669"/>
    <property type="project" value="TreeGrafter"/>
</dbReference>
<comment type="caution">
    <text evidence="10">The sequence shown here is derived from an EMBL/GenBank/DDBJ whole genome shotgun (WGS) entry which is preliminary data.</text>
</comment>
<dbReference type="SMART" id="SM00825">
    <property type="entry name" value="PKS_KS"/>
    <property type="match status" value="1"/>
</dbReference>
<evidence type="ECO:0000256" key="3">
    <source>
        <dbReference type="ARBA" id="ARBA00022603"/>
    </source>
</evidence>
<proteinExistence type="predicted"/>
<sequence length="1288" mass="140944">MAICDSFWDLLANKKDGQCCAPEDHYTADAFCTETNKYETRYFHQDTDLQHLDTSFFFMSRVEAERLDLQQRLLLEVVWDCLENAGQAKWRGENIGCYVGAFGENWLDLRAKDTQEALYASECSSAIAGGTDLIISPAMAIAMHEQGILLATGSCKSFDARAGGYARGEAVNALYIKRSDQAIRDGDPICAVIRATATNCDGKTPSQSHEAPIRRAYRIAGFRDFSKTALVECHGTATPTGDTLETQAVANVFGKSGVFIGSVKPNVGHPEGAPGITSVIRAVLALESKMGGCNSEVLTLQPAVSDSIVNSFGIEGANAHAILDSAASLTPCSNASRFWKGSSRSYLLVFSANRPDSLRKLVDNYQAYIKQNTASSGDMAYTLAARRGHLQHPALCVTNGGQPLDLSPFTKPGAPTGVAFVFTGQGAQWAQMGMELMEECPAFRGDIKAMDDILAELSPPPGWTIEDELLKGQTSSRLHKAEFSQPLCTAVQVALVNLLRTWGVLPTAVIGHSSGEIAAAYACNAITLAEGIIIAYYRGQVTKECLQAGGMAAVGLSREEVLPYLVEGVVVACENSPSSVTLSGDKQPLDTIVAQLKEEQPETFVGRLHVDMAYHSHHMKSCGELYESLLANHITSSRPSLPFYSSVTGCQVNGPNPLGSNYWRQNLESPVLFKSAVETLLNESPQGAMLFIEVGPNPALAGPLRQIFKTAKIENASHIPTMVRGSDSVECLLKTAGQLYLQGVPLHFPAITPGGAVLTNLPCYPRHHDKQYWNESRMARDQRLRKSLRHGILGSRVLEGTDLNPTWRNMLCLEDAPWIRDHVVLDDVVFPAAGYIGMVGEAVRQLTGSHDYTMRHVVIKTSLVLLESKATEMITNLSPVRLTDSLDSAWYNFSISSSNGATWTKRCFGQAREGPTHAPTDGDVKPDIGTLIREVQPEKWYQTTKRVGLNYGPTFVGLTRTSTDVKNQTAVGTIPNGMATEDAAYQIHPVAMDQCLQLFSIAAAKGLPRLVDKLYMPTYIDELYIRRTSSTIRAKATVSPTPGGSATGGATAVSEGEVVFRLKGLKLSPLDRGTDSTEGDTDPHGAAELDWKPDIDFVSPRDLIRPRKNAKGLYLLLEKLALLCMIEARQRLSFRHPGSDHISKYRSWINTQVARAERGEYSLIPDAYKLLALTSQDRRALICVAHSEVQQTDAFAIGDAILRVFNVTESIFDGHTNPLDLLLKDNTLTEVYSFASRGNFRLPTPSQPRETEPQDSRDRGWDRHDDSDCAQRPYISEWRANVFHVYVY</sequence>
<dbReference type="InterPro" id="IPR016039">
    <property type="entry name" value="Thiolase-like"/>
</dbReference>
<dbReference type="PROSITE" id="PS52019">
    <property type="entry name" value="PKS_MFAS_DH"/>
    <property type="match status" value="1"/>
</dbReference>
<protein>
    <submittedName>
        <fullName evidence="10">Type I Iterative PKS</fullName>
    </submittedName>
</protein>
<dbReference type="Pfam" id="PF02801">
    <property type="entry name" value="Ketoacyl-synt_C"/>
    <property type="match status" value="1"/>
</dbReference>
<evidence type="ECO:0000259" key="8">
    <source>
        <dbReference type="PROSITE" id="PS52004"/>
    </source>
</evidence>
<evidence type="ECO:0000256" key="6">
    <source>
        <dbReference type="PROSITE-ProRule" id="PRU01363"/>
    </source>
</evidence>
<dbReference type="SUPFAM" id="SSF52151">
    <property type="entry name" value="FabD/lysophospholipase-like"/>
    <property type="match status" value="1"/>
</dbReference>
<dbReference type="Proteomes" id="UP000698800">
    <property type="component" value="Unassembled WGS sequence"/>
</dbReference>
<dbReference type="PANTHER" id="PTHR43775">
    <property type="entry name" value="FATTY ACID SYNTHASE"/>
    <property type="match status" value="1"/>
</dbReference>
<keyword evidence="5" id="KW-0511">Multifunctional enzyme</keyword>
<dbReference type="Pfam" id="PF00698">
    <property type="entry name" value="Acyl_transf_1"/>
    <property type="match status" value="1"/>
</dbReference>
<feature type="region of interest" description="C-terminal hotdog fold" evidence="6">
    <location>
        <begin position="932"/>
        <end position="1076"/>
    </location>
</feature>
<dbReference type="InterPro" id="IPR020841">
    <property type="entry name" value="PKS_Beta-ketoAc_synthase_dom"/>
</dbReference>
<dbReference type="OrthoDB" id="329835at2759"/>
<dbReference type="InterPro" id="IPR050091">
    <property type="entry name" value="PKS_NRPS_Biosynth_Enz"/>
</dbReference>
<keyword evidence="11" id="KW-1185">Reference proteome</keyword>
<dbReference type="SMART" id="SM00827">
    <property type="entry name" value="PKS_AT"/>
    <property type="match status" value="1"/>
</dbReference>
<organism evidence="10 11">
    <name type="scientific">Glutinoglossum americanum</name>
    <dbReference type="NCBI Taxonomy" id="1670608"/>
    <lineage>
        <taxon>Eukaryota</taxon>
        <taxon>Fungi</taxon>
        <taxon>Dikarya</taxon>
        <taxon>Ascomycota</taxon>
        <taxon>Pezizomycotina</taxon>
        <taxon>Geoglossomycetes</taxon>
        <taxon>Geoglossales</taxon>
        <taxon>Geoglossaceae</taxon>
        <taxon>Glutinoglossum</taxon>
    </lineage>
</organism>
<evidence type="ECO:0000256" key="4">
    <source>
        <dbReference type="ARBA" id="ARBA00022679"/>
    </source>
</evidence>
<feature type="domain" description="Ketosynthase family 3 (KS3)" evidence="8">
    <location>
        <begin position="1"/>
        <end position="325"/>
    </location>
</feature>
<dbReference type="InterPro" id="IPR014043">
    <property type="entry name" value="Acyl_transferase_dom"/>
</dbReference>
<accession>A0A9P8L2R9</accession>
<dbReference type="InterPro" id="IPR049552">
    <property type="entry name" value="PKS_DH_N"/>
</dbReference>
<evidence type="ECO:0000256" key="7">
    <source>
        <dbReference type="SAM" id="MobiDB-lite"/>
    </source>
</evidence>
<gene>
    <name evidence="10" type="ORF">FGG08_004421</name>
</gene>
<evidence type="ECO:0000256" key="1">
    <source>
        <dbReference type="ARBA" id="ARBA00022450"/>
    </source>
</evidence>